<feature type="compositionally biased region" description="Polar residues" evidence="1">
    <location>
        <begin position="34"/>
        <end position="55"/>
    </location>
</feature>
<gene>
    <name evidence="2" type="ORF">PIB30_028534</name>
</gene>
<keyword evidence="3" id="KW-1185">Reference proteome</keyword>
<sequence length="195" mass="21289">MARNEPSPSDKGKAKAYGPPTRASPRLAALRSQPAANPQTETPVTPTISASTSSMLPKKRPTQKVVGEGTSKAATQSFKSDPEPEPEKVEEAEDMEEDPEEDPVEAPQGTGIEEEDEEDPEEDPMEENVAEEGVRIEDDFADYWALAKIGAEVAKEDARNGKSRGKAWRPNSDAYAYAPRFMCVRIAKTWAARPS</sequence>
<evidence type="ECO:0000256" key="1">
    <source>
        <dbReference type="SAM" id="MobiDB-lite"/>
    </source>
</evidence>
<reference evidence="2 3" key="1">
    <citation type="journal article" date="2023" name="Plants (Basel)">
        <title>Bridging the Gap: Combining Genomics and Transcriptomics Approaches to Understand Stylosanthes scabra, an Orphan Legume from the Brazilian Caatinga.</title>
        <authorList>
            <person name="Ferreira-Neto J.R.C."/>
            <person name="da Silva M.D."/>
            <person name="Binneck E."/>
            <person name="de Melo N.F."/>
            <person name="da Silva R.H."/>
            <person name="de Melo A.L.T.M."/>
            <person name="Pandolfi V."/>
            <person name="Bustamante F.O."/>
            <person name="Brasileiro-Vidal A.C."/>
            <person name="Benko-Iseppon A.M."/>
        </authorList>
    </citation>
    <scope>NUCLEOTIDE SEQUENCE [LARGE SCALE GENOMIC DNA]</scope>
    <source>
        <tissue evidence="2">Leaves</tissue>
    </source>
</reference>
<accession>A0ABU6SBG3</accession>
<proteinExistence type="predicted"/>
<protein>
    <submittedName>
        <fullName evidence="2">Uncharacterized protein</fullName>
    </submittedName>
</protein>
<feature type="region of interest" description="Disordered" evidence="1">
    <location>
        <begin position="1"/>
        <end position="135"/>
    </location>
</feature>
<feature type="compositionally biased region" description="Acidic residues" evidence="1">
    <location>
        <begin position="112"/>
        <end position="130"/>
    </location>
</feature>
<feature type="compositionally biased region" description="Basic and acidic residues" evidence="1">
    <location>
        <begin position="80"/>
        <end position="89"/>
    </location>
</feature>
<dbReference type="EMBL" id="JASCZI010060528">
    <property type="protein sequence ID" value="MED6133468.1"/>
    <property type="molecule type" value="Genomic_DNA"/>
</dbReference>
<organism evidence="2 3">
    <name type="scientific">Stylosanthes scabra</name>
    <dbReference type="NCBI Taxonomy" id="79078"/>
    <lineage>
        <taxon>Eukaryota</taxon>
        <taxon>Viridiplantae</taxon>
        <taxon>Streptophyta</taxon>
        <taxon>Embryophyta</taxon>
        <taxon>Tracheophyta</taxon>
        <taxon>Spermatophyta</taxon>
        <taxon>Magnoliopsida</taxon>
        <taxon>eudicotyledons</taxon>
        <taxon>Gunneridae</taxon>
        <taxon>Pentapetalae</taxon>
        <taxon>rosids</taxon>
        <taxon>fabids</taxon>
        <taxon>Fabales</taxon>
        <taxon>Fabaceae</taxon>
        <taxon>Papilionoideae</taxon>
        <taxon>50 kb inversion clade</taxon>
        <taxon>dalbergioids sensu lato</taxon>
        <taxon>Dalbergieae</taxon>
        <taxon>Pterocarpus clade</taxon>
        <taxon>Stylosanthes</taxon>
    </lineage>
</organism>
<comment type="caution">
    <text evidence="2">The sequence shown here is derived from an EMBL/GenBank/DDBJ whole genome shotgun (WGS) entry which is preliminary data.</text>
</comment>
<evidence type="ECO:0000313" key="2">
    <source>
        <dbReference type="EMBL" id="MED6133468.1"/>
    </source>
</evidence>
<feature type="compositionally biased region" description="Acidic residues" evidence="1">
    <location>
        <begin position="90"/>
        <end position="104"/>
    </location>
</feature>
<dbReference type="Proteomes" id="UP001341840">
    <property type="component" value="Unassembled WGS sequence"/>
</dbReference>
<name>A0ABU6SBG3_9FABA</name>
<evidence type="ECO:0000313" key="3">
    <source>
        <dbReference type="Proteomes" id="UP001341840"/>
    </source>
</evidence>